<protein>
    <recommendedName>
        <fullName evidence="3">histidine kinase</fullName>
        <ecNumber evidence="3">2.7.13.3</ecNumber>
    </recommendedName>
</protein>
<dbReference type="Pfam" id="PF00672">
    <property type="entry name" value="HAMP"/>
    <property type="match status" value="1"/>
</dbReference>
<organism evidence="17 18">
    <name type="scientific">Granulibacter bethesdensis</name>
    <dbReference type="NCBI Taxonomy" id="364410"/>
    <lineage>
        <taxon>Bacteria</taxon>
        <taxon>Pseudomonadati</taxon>
        <taxon>Pseudomonadota</taxon>
        <taxon>Alphaproteobacteria</taxon>
        <taxon>Acetobacterales</taxon>
        <taxon>Acetobacteraceae</taxon>
        <taxon>Granulibacter</taxon>
    </lineage>
</organism>
<keyword evidence="13" id="KW-0902">Two-component regulatory system</keyword>
<keyword evidence="5" id="KW-0997">Cell inner membrane</keyword>
<evidence type="ECO:0000256" key="2">
    <source>
        <dbReference type="ARBA" id="ARBA00004429"/>
    </source>
</evidence>
<evidence type="ECO:0000256" key="7">
    <source>
        <dbReference type="ARBA" id="ARBA00022679"/>
    </source>
</evidence>
<evidence type="ECO:0000313" key="18">
    <source>
        <dbReference type="Proteomes" id="UP000182373"/>
    </source>
</evidence>
<dbReference type="InterPro" id="IPR003594">
    <property type="entry name" value="HATPase_dom"/>
</dbReference>
<evidence type="ECO:0000256" key="9">
    <source>
        <dbReference type="ARBA" id="ARBA00022741"/>
    </source>
</evidence>
<comment type="subcellular location">
    <subcellularLocation>
        <location evidence="2">Cell inner membrane</location>
        <topology evidence="2">Multi-pass membrane protein</topology>
    </subcellularLocation>
</comment>
<evidence type="ECO:0000256" key="1">
    <source>
        <dbReference type="ARBA" id="ARBA00000085"/>
    </source>
</evidence>
<dbReference type="SMART" id="SM00387">
    <property type="entry name" value="HATPase_c"/>
    <property type="match status" value="1"/>
</dbReference>
<dbReference type="CDD" id="cd00082">
    <property type="entry name" value="HisKA"/>
    <property type="match status" value="1"/>
</dbReference>
<dbReference type="InterPro" id="IPR050980">
    <property type="entry name" value="2C_sensor_his_kinase"/>
</dbReference>
<evidence type="ECO:0000259" key="16">
    <source>
        <dbReference type="PROSITE" id="PS50885"/>
    </source>
</evidence>
<dbReference type="Pfam" id="PF00512">
    <property type="entry name" value="HisKA"/>
    <property type="match status" value="1"/>
</dbReference>
<dbReference type="SUPFAM" id="SSF47384">
    <property type="entry name" value="Homodimeric domain of signal transducing histidine kinase"/>
    <property type="match status" value="1"/>
</dbReference>
<evidence type="ECO:0000256" key="12">
    <source>
        <dbReference type="ARBA" id="ARBA00022989"/>
    </source>
</evidence>
<dbReference type="CDD" id="cd00075">
    <property type="entry name" value="HATPase"/>
    <property type="match status" value="1"/>
</dbReference>
<keyword evidence="7 17" id="KW-0808">Transferase</keyword>
<dbReference type="RefSeq" id="WP_081368819.1">
    <property type="nucleotide sequence ID" value="NZ_CP018191.1"/>
</dbReference>
<dbReference type="Gene3D" id="3.30.565.10">
    <property type="entry name" value="Histidine kinase-like ATPase, C-terminal domain"/>
    <property type="match status" value="1"/>
</dbReference>
<dbReference type="PANTHER" id="PTHR44936">
    <property type="entry name" value="SENSOR PROTEIN CREC"/>
    <property type="match status" value="1"/>
</dbReference>
<keyword evidence="12" id="KW-1133">Transmembrane helix</keyword>
<gene>
    <name evidence="17" type="ORF">GbCGDNIH9_0738</name>
</gene>
<dbReference type="SMART" id="SM00388">
    <property type="entry name" value="HisKA"/>
    <property type="match status" value="1"/>
</dbReference>
<evidence type="ECO:0000256" key="10">
    <source>
        <dbReference type="ARBA" id="ARBA00022777"/>
    </source>
</evidence>
<dbReference type="PROSITE" id="PS50885">
    <property type="entry name" value="HAMP"/>
    <property type="match status" value="1"/>
</dbReference>
<dbReference type="InterPro" id="IPR036097">
    <property type="entry name" value="HisK_dim/P_sf"/>
</dbReference>
<evidence type="ECO:0000256" key="8">
    <source>
        <dbReference type="ARBA" id="ARBA00022692"/>
    </source>
</evidence>
<dbReference type="SUPFAM" id="SSF55874">
    <property type="entry name" value="ATPase domain of HSP90 chaperone/DNA topoisomerase II/histidine kinase"/>
    <property type="match status" value="1"/>
</dbReference>
<feature type="domain" description="Histidine kinase" evidence="15">
    <location>
        <begin position="276"/>
        <end position="478"/>
    </location>
</feature>
<dbReference type="InterPro" id="IPR004358">
    <property type="entry name" value="Sig_transdc_His_kin-like_C"/>
</dbReference>
<dbReference type="GO" id="GO:0005886">
    <property type="term" value="C:plasma membrane"/>
    <property type="evidence" value="ECO:0007669"/>
    <property type="project" value="UniProtKB-SubCell"/>
</dbReference>
<dbReference type="PRINTS" id="PR00344">
    <property type="entry name" value="BCTRLSENSOR"/>
</dbReference>
<evidence type="ECO:0000256" key="5">
    <source>
        <dbReference type="ARBA" id="ARBA00022519"/>
    </source>
</evidence>
<dbReference type="GO" id="GO:0005524">
    <property type="term" value="F:ATP binding"/>
    <property type="evidence" value="ECO:0007669"/>
    <property type="project" value="UniProtKB-KW"/>
</dbReference>
<dbReference type="PROSITE" id="PS50109">
    <property type="entry name" value="HIS_KIN"/>
    <property type="match status" value="1"/>
</dbReference>
<dbReference type="EC" id="2.7.13.3" evidence="3"/>
<keyword evidence="4" id="KW-1003">Cell membrane</keyword>
<dbReference type="InterPro" id="IPR036890">
    <property type="entry name" value="HATPase_C_sf"/>
</dbReference>
<proteinExistence type="predicted"/>
<feature type="domain" description="HAMP" evidence="16">
    <location>
        <begin position="216"/>
        <end position="268"/>
    </location>
</feature>
<keyword evidence="11" id="KW-0067">ATP-binding</keyword>
<accession>A0AAC9P8B4</accession>
<evidence type="ECO:0000256" key="14">
    <source>
        <dbReference type="ARBA" id="ARBA00023136"/>
    </source>
</evidence>
<dbReference type="Gene3D" id="1.10.287.130">
    <property type="match status" value="1"/>
</dbReference>
<evidence type="ECO:0000256" key="3">
    <source>
        <dbReference type="ARBA" id="ARBA00012438"/>
    </source>
</evidence>
<dbReference type="CDD" id="cd06225">
    <property type="entry name" value="HAMP"/>
    <property type="match status" value="1"/>
</dbReference>
<name>A0AAC9P8B4_9PROT</name>
<evidence type="ECO:0000256" key="11">
    <source>
        <dbReference type="ARBA" id="ARBA00022840"/>
    </source>
</evidence>
<keyword evidence="9" id="KW-0547">Nucleotide-binding</keyword>
<evidence type="ECO:0000259" key="15">
    <source>
        <dbReference type="PROSITE" id="PS50109"/>
    </source>
</evidence>
<dbReference type="GO" id="GO:0000155">
    <property type="term" value="F:phosphorelay sensor kinase activity"/>
    <property type="evidence" value="ECO:0007669"/>
    <property type="project" value="InterPro"/>
</dbReference>
<evidence type="ECO:0000256" key="13">
    <source>
        <dbReference type="ARBA" id="ARBA00023012"/>
    </source>
</evidence>
<dbReference type="InterPro" id="IPR003661">
    <property type="entry name" value="HisK_dim/P_dom"/>
</dbReference>
<dbReference type="AlphaFoldDB" id="A0AAC9P8B4"/>
<evidence type="ECO:0000313" key="17">
    <source>
        <dbReference type="EMBL" id="APH53990.1"/>
    </source>
</evidence>
<reference evidence="18" key="1">
    <citation type="submission" date="2016-11" db="EMBL/GenBank/DDBJ databases">
        <title>Comparative genomic and phenotypic analysis of Granulibacter bethesdensis clinical isolates from patients with chronic granulomatous disease.</title>
        <authorList>
            <person name="Zarember K.A."/>
            <person name="Porcella S.F."/>
            <person name="Chu J."/>
            <person name="Ding L."/>
            <person name="Dahlstrom E."/>
            <person name="Barbian K."/>
            <person name="Martens C."/>
            <person name="Sykora L."/>
            <person name="Kramer S."/>
            <person name="Pettinato A.M."/>
            <person name="Hong H."/>
            <person name="Wald G."/>
            <person name="Berg L.J."/>
            <person name="Rogge L.S."/>
            <person name="Greenberg D.E."/>
            <person name="Falcone E.L."/>
            <person name="Neves J.F."/>
            <person name="Simoes M.J."/>
            <person name="Casal M."/>
            <person name="Rodriguez-Lopez F.C."/>
            <person name="Zelazny A."/>
            <person name="Gallin J.I."/>
            <person name="Holland S.M."/>
        </authorList>
    </citation>
    <scope>NUCLEOTIDE SEQUENCE [LARGE SCALE GENOMIC DNA]</scope>
    <source>
        <strain evidence="18">NIH9.1</strain>
    </source>
</reference>
<dbReference type="InterPro" id="IPR003660">
    <property type="entry name" value="HAMP_dom"/>
</dbReference>
<comment type="catalytic activity">
    <reaction evidence="1">
        <text>ATP + protein L-histidine = ADP + protein N-phospho-L-histidine.</text>
        <dbReference type="EC" id="2.7.13.3"/>
    </reaction>
</comment>
<keyword evidence="6" id="KW-0597">Phosphoprotein</keyword>
<keyword evidence="10 17" id="KW-0418">Kinase</keyword>
<sequence>MMRFRLWPRSLANRTALVLTSVLVIVQLAGLAIHALDRIDLQQLAQARYAGSRISLIYRSVMSVPPEERPELIRRMDLPPGYRLALSEAPPLGDSQPVPQTWMQLLRAGISFGPPMQDMHPVSVIVRLDRARRMLLVSLEMPPGTHETDSKMHDHLSGEPAGRSLSWHSLVGETGKNWLTLHIPLPPVEPWHSPTFLAAFILMTLTAACLSIWATRRLIAPVRTLSHAAEALGRDVNAPPLEEKGPREIVQAAQIFNVMAARLRRFVQDRTFILSAIGHDLRTPITRLKLRAEFIDDEELRRRIIADLDELEEMVSATLAFGRDADMQEPMVLLDLPELAKTILDEAADARPEYTERLHYAGPDHLPVRGRTLPLKRAITNLLNNALAYGGSATIRISLPVNGMVRLDIEDEGPGIPPEDMDRVFDPYQRLEASRNRETGGFGLGLPIARNILRAHGGDVVLSNRREGGACASVTLPA</sequence>
<dbReference type="SMART" id="SM00304">
    <property type="entry name" value="HAMP"/>
    <property type="match status" value="1"/>
</dbReference>
<dbReference type="PANTHER" id="PTHR44936:SF5">
    <property type="entry name" value="SENSOR HISTIDINE KINASE ENVZ"/>
    <property type="match status" value="1"/>
</dbReference>
<evidence type="ECO:0000256" key="4">
    <source>
        <dbReference type="ARBA" id="ARBA00022475"/>
    </source>
</evidence>
<keyword evidence="8" id="KW-0812">Transmembrane</keyword>
<keyword evidence="14" id="KW-0472">Membrane</keyword>
<dbReference type="Pfam" id="PF02518">
    <property type="entry name" value="HATPase_c"/>
    <property type="match status" value="1"/>
</dbReference>
<dbReference type="EMBL" id="CP018191">
    <property type="protein sequence ID" value="APH53990.1"/>
    <property type="molecule type" value="Genomic_DNA"/>
</dbReference>
<dbReference type="InterPro" id="IPR005467">
    <property type="entry name" value="His_kinase_dom"/>
</dbReference>
<dbReference type="Proteomes" id="UP000182373">
    <property type="component" value="Chromosome"/>
</dbReference>
<evidence type="ECO:0000256" key="6">
    <source>
        <dbReference type="ARBA" id="ARBA00022553"/>
    </source>
</evidence>